<accession>A0A6G1HFN9</accession>
<evidence type="ECO:0000256" key="1">
    <source>
        <dbReference type="SAM" id="MobiDB-lite"/>
    </source>
</evidence>
<feature type="region of interest" description="Disordered" evidence="1">
    <location>
        <begin position="109"/>
        <end position="129"/>
    </location>
</feature>
<evidence type="ECO:0000313" key="3">
    <source>
        <dbReference type="Proteomes" id="UP000800041"/>
    </source>
</evidence>
<sequence length="129" mass="14047">MSNALTTPAALTSELHSTTHTAVHLSDPSVNALLGTLCVTVEQREIYTSTAHDVEIIGSYDTDKICTRPSYVCGILIQSRGDLAFPVPVDHADGKITQPNAHSPFRIEEVDEDEDDELGSSYEHPIEIN</sequence>
<dbReference type="Proteomes" id="UP000800041">
    <property type="component" value="Unassembled WGS sequence"/>
</dbReference>
<protein>
    <submittedName>
        <fullName evidence="2">Uncharacterized protein</fullName>
    </submittedName>
</protein>
<dbReference type="AlphaFoldDB" id="A0A6G1HFN9"/>
<organism evidence="2 3">
    <name type="scientific">Aulographum hederae CBS 113979</name>
    <dbReference type="NCBI Taxonomy" id="1176131"/>
    <lineage>
        <taxon>Eukaryota</taxon>
        <taxon>Fungi</taxon>
        <taxon>Dikarya</taxon>
        <taxon>Ascomycota</taxon>
        <taxon>Pezizomycotina</taxon>
        <taxon>Dothideomycetes</taxon>
        <taxon>Pleosporomycetidae</taxon>
        <taxon>Aulographales</taxon>
        <taxon>Aulographaceae</taxon>
    </lineage>
</organism>
<gene>
    <name evidence="2" type="ORF">K402DRAFT_417013</name>
</gene>
<proteinExistence type="predicted"/>
<keyword evidence="3" id="KW-1185">Reference proteome</keyword>
<reference evidence="2" key="1">
    <citation type="journal article" date="2020" name="Stud. Mycol.">
        <title>101 Dothideomycetes genomes: a test case for predicting lifestyles and emergence of pathogens.</title>
        <authorList>
            <person name="Haridas S."/>
            <person name="Albert R."/>
            <person name="Binder M."/>
            <person name="Bloem J."/>
            <person name="Labutti K."/>
            <person name="Salamov A."/>
            <person name="Andreopoulos B."/>
            <person name="Baker S."/>
            <person name="Barry K."/>
            <person name="Bills G."/>
            <person name="Bluhm B."/>
            <person name="Cannon C."/>
            <person name="Castanera R."/>
            <person name="Culley D."/>
            <person name="Daum C."/>
            <person name="Ezra D."/>
            <person name="Gonzalez J."/>
            <person name="Henrissat B."/>
            <person name="Kuo A."/>
            <person name="Liang C."/>
            <person name="Lipzen A."/>
            <person name="Lutzoni F."/>
            <person name="Magnuson J."/>
            <person name="Mondo S."/>
            <person name="Nolan M."/>
            <person name="Ohm R."/>
            <person name="Pangilinan J."/>
            <person name="Park H.-J."/>
            <person name="Ramirez L."/>
            <person name="Alfaro M."/>
            <person name="Sun H."/>
            <person name="Tritt A."/>
            <person name="Yoshinaga Y."/>
            <person name="Zwiers L.-H."/>
            <person name="Turgeon B."/>
            <person name="Goodwin S."/>
            <person name="Spatafora J."/>
            <person name="Crous P."/>
            <person name="Grigoriev I."/>
        </authorList>
    </citation>
    <scope>NUCLEOTIDE SEQUENCE</scope>
    <source>
        <strain evidence="2">CBS 113979</strain>
    </source>
</reference>
<dbReference type="EMBL" id="ML977139">
    <property type="protein sequence ID" value="KAF1991748.1"/>
    <property type="molecule type" value="Genomic_DNA"/>
</dbReference>
<feature type="compositionally biased region" description="Acidic residues" evidence="1">
    <location>
        <begin position="109"/>
        <end position="118"/>
    </location>
</feature>
<evidence type="ECO:0000313" key="2">
    <source>
        <dbReference type="EMBL" id="KAF1991748.1"/>
    </source>
</evidence>
<name>A0A6G1HFN9_9PEZI</name>